<dbReference type="NCBIfam" id="TIGR00106">
    <property type="entry name" value="MTH1187 family thiamine-binding protein"/>
    <property type="match status" value="1"/>
</dbReference>
<dbReference type="PANTHER" id="PTHR33777">
    <property type="entry name" value="UPF0045 PROTEIN ECM15"/>
    <property type="match status" value="1"/>
</dbReference>
<evidence type="ECO:0000313" key="3">
    <source>
        <dbReference type="EMBL" id="AFM26277.1"/>
    </source>
</evidence>
<dbReference type="STRING" id="706587.Desti_3631"/>
<evidence type="ECO:0000259" key="2">
    <source>
        <dbReference type="Pfam" id="PF01910"/>
    </source>
</evidence>
<dbReference type="Proteomes" id="UP000006055">
    <property type="component" value="Chromosome"/>
</dbReference>
<dbReference type="InterPro" id="IPR002767">
    <property type="entry name" value="Thiamine_BP"/>
</dbReference>
<evidence type="ECO:0000256" key="1">
    <source>
        <dbReference type="ARBA" id="ARBA00010272"/>
    </source>
</evidence>
<dbReference type="AlphaFoldDB" id="I4C9N6"/>
<feature type="domain" description="Thiamine-binding protein" evidence="2">
    <location>
        <begin position="3"/>
        <end position="92"/>
    </location>
</feature>
<dbReference type="eggNOG" id="COG0011">
    <property type="taxonomic scope" value="Bacteria"/>
</dbReference>
<dbReference type="GO" id="GO:0005829">
    <property type="term" value="C:cytosol"/>
    <property type="evidence" value="ECO:0007669"/>
    <property type="project" value="TreeGrafter"/>
</dbReference>
<proteinExistence type="inferred from homology"/>
<dbReference type="KEGG" id="dti:Desti_3631"/>
<dbReference type="EMBL" id="CP003360">
    <property type="protein sequence ID" value="AFM26277.1"/>
    <property type="molecule type" value="Genomic_DNA"/>
</dbReference>
<sequence length="96" mass="10644">MLAEISVFPLDKGSSGLGTYVAEAVKVIRESGLDYELHALGTLVEGPPEKIWEIIRKCHEVVAAHSDRVMMNIKIDDRKDRQSAIKAKVKSVVDKL</sequence>
<keyword evidence="4" id="KW-1185">Reference proteome</keyword>
<gene>
    <name evidence="3" type="ordered locus">Desti_3631</name>
</gene>
<protein>
    <submittedName>
        <fullName evidence="3">Uncharacterized protein, MTH1187 family</fullName>
    </submittedName>
</protein>
<dbReference type="Gene3D" id="3.30.70.930">
    <property type="match status" value="1"/>
</dbReference>
<dbReference type="SUPFAM" id="SSF89957">
    <property type="entry name" value="MTH1187/YkoF-like"/>
    <property type="match status" value="1"/>
</dbReference>
<dbReference type="InterPro" id="IPR051614">
    <property type="entry name" value="UPF0045_domain"/>
</dbReference>
<reference evidence="4" key="1">
    <citation type="submission" date="2012-06" db="EMBL/GenBank/DDBJ databases">
        <title>Complete sequence of chromosome of Desulfomonile tiedjei DSM 6799.</title>
        <authorList>
            <person name="Lucas S."/>
            <person name="Copeland A."/>
            <person name="Lapidus A."/>
            <person name="Glavina del Rio T."/>
            <person name="Dalin E."/>
            <person name="Tice H."/>
            <person name="Bruce D."/>
            <person name="Goodwin L."/>
            <person name="Pitluck S."/>
            <person name="Peters L."/>
            <person name="Ovchinnikova G."/>
            <person name="Zeytun A."/>
            <person name="Lu M."/>
            <person name="Kyrpides N."/>
            <person name="Mavromatis K."/>
            <person name="Ivanova N."/>
            <person name="Brettin T."/>
            <person name="Detter J.C."/>
            <person name="Han C."/>
            <person name="Larimer F."/>
            <person name="Land M."/>
            <person name="Hauser L."/>
            <person name="Markowitz V."/>
            <person name="Cheng J.-F."/>
            <person name="Hugenholtz P."/>
            <person name="Woyke T."/>
            <person name="Wu D."/>
            <person name="Spring S."/>
            <person name="Schroeder M."/>
            <person name="Brambilla E."/>
            <person name="Klenk H.-P."/>
            <person name="Eisen J.A."/>
        </authorList>
    </citation>
    <scope>NUCLEOTIDE SEQUENCE [LARGE SCALE GENOMIC DNA]</scope>
    <source>
        <strain evidence="4">ATCC 49306 / DSM 6799 / DCB-1</strain>
    </source>
</reference>
<name>I4C9N6_DESTA</name>
<dbReference type="InterPro" id="IPR029756">
    <property type="entry name" value="MTH1187/YkoF-like"/>
</dbReference>
<dbReference type="Pfam" id="PF01910">
    <property type="entry name" value="Thiamine_BP"/>
    <property type="match status" value="1"/>
</dbReference>
<evidence type="ECO:0000313" key="4">
    <source>
        <dbReference type="Proteomes" id="UP000006055"/>
    </source>
</evidence>
<comment type="similarity">
    <text evidence="1">Belongs to the UPF0045 family.</text>
</comment>
<dbReference type="HOGENOM" id="CLU_137479_1_2_7"/>
<dbReference type="OrthoDB" id="9793516at2"/>
<dbReference type="PANTHER" id="PTHR33777:SF1">
    <property type="entry name" value="UPF0045 PROTEIN ECM15"/>
    <property type="match status" value="1"/>
</dbReference>
<organism evidence="3 4">
    <name type="scientific">Desulfomonile tiedjei (strain ATCC 49306 / DSM 6799 / DCB-1)</name>
    <dbReference type="NCBI Taxonomy" id="706587"/>
    <lineage>
        <taxon>Bacteria</taxon>
        <taxon>Pseudomonadati</taxon>
        <taxon>Thermodesulfobacteriota</taxon>
        <taxon>Desulfomonilia</taxon>
        <taxon>Desulfomonilales</taxon>
        <taxon>Desulfomonilaceae</taxon>
        <taxon>Desulfomonile</taxon>
    </lineage>
</organism>
<dbReference type="RefSeq" id="WP_014811405.1">
    <property type="nucleotide sequence ID" value="NC_018025.1"/>
</dbReference>
<accession>I4C9N6</accession>